<gene>
    <name evidence="1" type="ORF">AURDEDRAFT_175495</name>
</gene>
<evidence type="ECO:0000313" key="1">
    <source>
        <dbReference type="EMBL" id="EJD35403.1"/>
    </source>
</evidence>
<accession>J0WT47</accession>
<dbReference type="KEGG" id="adl:AURDEDRAFT_175495"/>
<reference evidence="2" key="1">
    <citation type="journal article" date="2012" name="Science">
        <title>The Paleozoic origin of enzymatic lignin decomposition reconstructed from 31 fungal genomes.</title>
        <authorList>
            <person name="Floudas D."/>
            <person name="Binder M."/>
            <person name="Riley R."/>
            <person name="Barry K."/>
            <person name="Blanchette R.A."/>
            <person name="Henrissat B."/>
            <person name="Martinez A.T."/>
            <person name="Otillar R."/>
            <person name="Spatafora J.W."/>
            <person name="Yadav J.S."/>
            <person name="Aerts A."/>
            <person name="Benoit I."/>
            <person name="Boyd A."/>
            <person name="Carlson A."/>
            <person name="Copeland A."/>
            <person name="Coutinho P.M."/>
            <person name="de Vries R.P."/>
            <person name="Ferreira P."/>
            <person name="Findley K."/>
            <person name="Foster B."/>
            <person name="Gaskell J."/>
            <person name="Glotzer D."/>
            <person name="Gorecki P."/>
            <person name="Heitman J."/>
            <person name="Hesse C."/>
            <person name="Hori C."/>
            <person name="Igarashi K."/>
            <person name="Jurgens J.A."/>
            <person name="Kallen N."/>
            <person name="Kersten P."/>
            <person name="Kohler A."/>
            <person name="Kuees U."/>
            <person name="Kumar T.K.A."/>
            <person name="Kuo A."/>
            <person name="LaButti K."/>
            <person name="Larrondo L.F."/>
            <person name="Lindquist E."/>
            <person name="Ling A."/>
            <person name="Lombard V."/>
            <person name="Lucas S."/>
            <person name="Lundell T."/>
            <person name="Martin R."/>
            <person name="McLaughlin D.J."/>
            <person name="Morgenstern I."/>
            <person name="Morin E."/>
            <person name="Murat C."/>
            <person name="Nagy L.G."/>
            <person name="Nolan M."/>
            <person name="Ohm R.A."/>
            <person name="Patyshakuliyeva A."/>
            <person name="Rokas A."/>
            <person name="Ruiz-Duenas F.J."/>
            <person name="Sabat G."/>
            <person name="Salamov A."/>
            <person name="Samejima M."/>
            <person name="Schmutz J."/>
            <person name="Slot J.C."/>
            <person name="St John F."/>
            <person name="Stenlid J."/>
            <person name="Sun H."/>
            <person name="Sun S."/>
            <person name="Syed K."/>
            <person name="Tsang A."/>
            <person name="Wiebenga A."/>
            <person name="Young D."/>
            <person name="Pisabarro A."/>
            <person name="Eastwood D.C."/>
            <person name="Martin F."/>
            <person name="Cullen D."/>
            <person name="Grigoriev I.V."/>
            <person name="Hibbett D.S."/>
        </authorList>
    </citation>
    <scope>NUCLEOTIDE SEQUENCE [LARGE SCALE GENOMIC DNA]</scope>
    <source>
        <strain evidence="2">TFB10046</strain>
    </source>
</reference>
<dbReference type="Proteomes" id="UP000006514">
    <property type="component" value="Unassembled WGS sequence"/>
</dbReference>
<sequence length="67" mass="7320">MAPSRTSPVAAASHNRVPPVELPMQKTETGSITRRHALQERYAWTTHCVSSSASALWVPVLALVYCT</sequence>
<keyword evidence="2" id="KW-1185">Reference proteome</keyword>
<dbReference type="InParanoid" id="J0WT47"/>
<protein>
    <submittedName>
        <fullName evidence="1">Uncharacterized protein</fullName>
    </submittedName>
</protein>
<name>J0WT47_AURST</name>
<proteinExistence type="predicted"/>
<dbReference type="AlphaFoldDB" id="J0WT47"/>
<dbReference type="EMBL" id="JH687891">
    <property type="protein sequence ID" value="EJD35403.1"/>
    <property type="molecule type" value="Genomic_DNA"/>
</dbReference>
<evidence type="ECO:0000313" key="2">
    <source>
        <dbReference type="Proteomes" id="UP000006514"/>
    </source>
</evidence>
<organism evidence="1 2">
    <name type="scientific">Auricularia subglabra (strain TFB-10046 / SS5)</name>
    <name type="common">White-rot fungus</name>
    <name type="synonym">Auricularia delicata (strain TFB10046)</name>
    <dbReference type="NCBI Taxonomy" id="717982"/>
    <lineage>
        <taxon>Eukaryota</taxon>
        <taxon>Fungi</taxon>
        <taxon>Dikarya</taxon>
        <taxon>Basidiomycota</taxon>
        <taxon>Agaricomycotina</taxon>
        <taxon>Agaricomycetes</taxon>
        <taxon>Auriculariales</taxon>
        <taxon>Auriculariaceae</taxon>
        <taxon>Auricularia</taxon>
    </lineage>
</organism>